<name>A0ABR2BKK3_9ROSI</name>
<proteinExistence type="predicted"/>
<reference evidence="1 2" key="1">
    <citation type="journal article" date="2024" name="G3 (Bethesda)">
        <title>Genome assembly of Hibiscus sabdariffa L. provides insights into metabolisms of medicinal natural products.</title>
        <authorList>
            <person name="Kim T."/>
        </authorList>
    </citation>
    <scope>NUCLEOTIDE SEQUENCE [LARGE SCALE GENOMIC DNA]</scope>
    <source>
        <strain evidence="1">TK-2024</strain>
        <tissue evidence="1">Old leaves</tissue>
    </source>
</reference>
<gene>
    <name evidence="1" type="ORF">V6N12_067010</name>
</gene>
<dbReference type="EMBL" id="JBBPBM010000106">
    <property type="protein sequence ID" value="KAK8507677.1"/>
    <property type="molecule type" value="Genomic_DNA"/>
</dbReference>
<evidence type="ECO:0000313" key="2">
    <source>
        <dbReference type="Proteomes" id="UP001472677"/>
    </source>
</evidence>
<dbReference type="Proteomes" id="UP001472677">
    <property type="component" value="Unassembled WGS sequence"/>
</dbReference>
<evidence type="ECO:0000313" key="1">
    <source>
        <dbReference type="EMBL" id="KAK8507677.1"/>
    </source>
</evidence>
<protein>
    <submittedName>
        <fullName evidence="1">Uncharacterized protein</fullName>
    </submittedName>
</protein>
<accession>A0ABR2BKK3</accession>
<sequence>MWSVLLHGFDPRRASVLYSLMCLFLIETLFSGKDLGHSCALAVESSSAAGKYGVASPESMVVGHSRATVVPVIGVAQGGARTVKSLNSLVDALGAPA</sequence>
<keyword evidence="2" id="KW-1185">Reference proteome</keyword>
<comment type="caution">
    <text evidence="1">The sequence shown here is derived from an EMBL/GenBank/DDBJ whole genome shotgun (WGS) entry which is preliminary data.</text>
</comment>
<organism evidence="1 2">
    <name type="scientific">Hibiscus sabdariffa</name>
    <name type="common">roselle</name>
    <dbReference type="NCBI Taxonomy" id="183260"/>
    <lineage>
        <taxon>Eukaryota</taxon>
        <taxon>Viridiplantae</taxon>
        <taxon>Streptophyta</taxon>
        <taxon>Embryophyta</taxon>
        <taxon>Tracheophyta</taxon>
        <taxon>Spermatophyta</taxon>
        <taxon>Magnoliopsida</taxon>
        <taxon>eudicotyledons</taxon>
        <taxon>Gunneridae</taxon>
        <taxon>Pentapetalae</taxon>
        <taxon>rosids</taxon>
        <taxon>malvids</taxon>
        <taxon>Malvales</taxon>
        <taxon>Malvaceae</taxon>
        <taxon>Malvoideae</taxon>
        <taxon>Hibiscus</taxon>
    </lineage>
</organism>